<accession>A0A1I2ULD6</accession>
<name>A0A1I2ULD6_9ACTN</name>
<reference evidence="2 3" key="1">
    <citation type="submission" date="2016-10" db="EMBL/GenBank/DDBJ databases">
        <authorList>
            <person name="de Groot N.N."/>
        </authorList>
    </citation>
    <scope>NUCLEOTIDE SEQUENCE [LARGE SCALE GENOMIC DNA]</scope>
    <source>
        <strain evidence="2 3">CPCC 202808</strain>
    </source>
</reference>
<dbReference type="STRING" id="504797.SAMN05421678_108228"/>
<dbReference type="Proteomes" id="UP000199052">
    <property type="component" value="Unassembled WGS sequence"/>
</dbReference>
<evidence type="ECO:0000313" key="2">
    <source>
        <dbReference type="EMBL" id="SFG77863.1"/>
    </source>
</evidence>
<dbReference type="Gene3D" id="3.40.50.1820">
    <property type="entry name" value="alpha/beta hydrolase"/>
    <property type="match status" value="1"/>
</dbReference>
<dbReference type="EMBL" id="FOOI01000008">
    <property type="protein sequence ID" value="SFG77863.1"/>
    <property type="molecule type" value="Genomic_DNA"/>
</dbReference>
<reference evidence="1 4" key="2">
    <citation type="submission" date="2020-07" db="EMBL/GenBank/DDBJ databases">
        <title>Sequencing the genomes of 1000 actinobacteria strains.</title>
        <authorList>
            <person name="Klenk H.-P."/>
        </authorList>
    </citation>
    <scope>NUCLEOTIDE SEQUENCE [LARGE SCALE GENOMIC DNA]</scope>
    <source>
        <strain evidence="1 4">DSM 45117</strain>
    </source>
</reference>
<dbReference type="AlphaFoldDB" id="A0A1I2ULD6"/>
<dbReference type="InterPro" id="IPR029058">
    <property type="entry name" value="AB_hydrolase_fold"/>
</dbReference>
<proteinExistence type="predicted"/>
<gene>
    <name evidence="1" type="ORF">FHR37_005493</name>
    <name evidence="2" type="ORF">SAMN05421678_108228</name>
</gene>
<organism evidence="2 3">
    <name type="scientific">Actinopolymorpha cephalotaxi</name>
    <dbReference type="NCBI Taxonomy" id="504797"/>
    <lineage>
        <taxon>Bacteria</taxon>
        <taxon>Bacillati</taxon>
        <taxon>Actinomycetota</taxon>
        <taxon>Actinomycetes</taxon>
        <taxon>Propionibacteriales</taxon>
        <taxon>Actinopolymorphaceae</taxon>
        <taxon>Actinopolymorpha</taxon>
    </lineage>
</organism>
<evidence type="ECO:0000313" key="1">
    <source>
        <dbReference type="EMBL" id="NYH86642.1"/>
    </source>
</evidence>
<dbReference type="EMBL" id="JACBZA010000001">
    <property type="protein sequence ID" value="NYH86642.1"/>
    <property type="molecule type" value="Genomic_DNA"/>
</dbReference>
<keyword evidence="4" id="KW-1185">Reference proteome</keyword>
<evidence type="ECO:0000313" key="4">
    <source>
        <dbReference type="Proteomes" id="UP000533017"/>
    </source>
</evidence>
<sequence length="149" mass="16253">MAEPLAPKQVAALRDQLVGTMTALGQPAGQVTEVFDRNLVVRDGQTFLRPEAETVQEIRSLLRDDDLLETLHEVRCPTLLCVATDDPPSPPAVGELMAAYRRGLDRDLDSLAAANPAVTLRRLDTTHAMPLEAPKRVAGLIREFVFAQG</sequence>
<dbReference type="Proteomes" id="UP000533017">
    <property type="component" value="Unassembled WGS sequence"/>
</dbReference>
<dbReference type="SUPFAM" id="SSF53474">
    <property type="entry name" value="alpha/beta-Hydrolases"/>
    <property type="match status" value="1"/>
</dbReference>
<evidence type="ECO:0000313" key="3">
    <source>
        <dbReference type="Proteomes" id="UP000199052"/>
    </source>
</evidence>
<protein>
    <submittedName>
        <fullName evidence="1">Pimeloyl-ACP methyl ester carboxylesterase</fullName>
    </submittedName>
</protein>